<gene>
    <name evidence="1" type="primary">TPHA0E00670</name>
    <name evidence="1" type="ordered locus">TPHA_0E00670</name>
</gene>
<keyword evidence="2" id="KW-1185">Reference proteome</keyword>
<dbReference type="PANTHER" id="PTHR47260">
    <property type="entry name" value="UPF0644 PROTEIN PB2B4.06"/>
    <property type="match status" value="1"/>
</dbReference>
<dbReference type="EMBL" id="HE612860">
    <property type="protein sequence ID" value="CCE63162.1"/>
    <property type="molecule type" value="Genomic_DNA"/>
</dbReference>
<reference evidence="1 2" key="1">
    <citation type="journal article" date="2011" name="Proc. Natl. Acad. Sci. U.S.A.">
        <title>Evolutionary erosion of yeast sex chromosomes by mating-type switching accidents.</title>
        <authorList>
            <person name="Gordon J.L."/>
            <person name="Armisen D."/>
            <person name="Proux-Wera E."/>
            <person name="Oheigeartaigh S.S."/>
            <person name="Byrne K.P."/>
            <person name="Wolfe K.H."/>
        </authorList>
    </citation>
    <scope>NUCLEOTIDE SEQUENCE [LARGE SCALE GENOMIC DNA]</scope>
    <source>
        <strain evidence="2">ATCC 24235 / CBS 4417 / NBRC 1672 / NRRL Y-8282 / UCD 70-5</strain>
    </source>
</reference>
<dbReference type="Proteomes" id="UP000005666">
    <property type="component" value="Chromosome 5"/>
</dbReference>
<evidence type="ECO:0000313" key="1">
    <source>
        <dbReference type="EMBL" id="CCE63162.1"/>
    </source>
</evidence>
<dbReference type="KEGG" id="tpf:TPHA_0E00670"/>
<dbReference type="OrthoDB" id="506431at2759"/>
<evidence type="ECO:0008006" key="3">
    <source>
        <dbReference type="Google" id="ProtNLM"/>
    </source>
</evidence>
<dbReference type="OMA" id="GRKCIIT"/>
<dbReference type="GeneID" id="11531319"/>
<dbReference type="InterPro" id="IPR052061">
    <property type="entry name" value="PTE-AB_protein"/>
</dbReference>
<dbReference type="AlphaFoldDB" id="G8BTD4"/>
<name>G8BTD4_TETPH</name>
<protein>
    <recommendedName>
        <fullName evidence="3">Thioesterase domain-containing protein</fullName>
    </recommendedName>
</protein>
<dbReference type="eggNOG" id="KOG4781">
    <property type="taxonomic scope" value="Eukaryota"/>
</dbReference>
<dbReference type="HOGENOM" id="CLU_052827_2_2_1"/>
<evidence type="ECO:0000313" key="2">
    <source>
        <dbReference type="Proteomes" id="UP000005666"/>
    </source>
</evidence>
<dbReference type="InterPro" id="IPR029069">
    <property type="entry name" value="HotDog_dom_sf"/>
</dbReference>
<dbReference type="RefSeq" id="XP_003685596.1">
    <property type="nucleotide sequence ID" value="XM_003685548.1"/>
</dbReference>
<proteinExistence type="predicted"/>
<dbReference type="GO" id="GO:0005743">
    <property type="term" value="C:mitochondrial inner membrane"/>
    <property type="evidence" value="ECO:0007669"/>
    <property type="project" value="EnsemblFungi"/>
</dbReference>
<accession>G8BTD4</accession>
<sequence length="238" mass="26556">MFKIINRGVLLPALGFGLGVATSMDVWPRTQLPLHDETLLPHLRSVKEGQNNDVLEKISRLHEYQELTGASSHFTKQFVQSQKIPSAHHSNHVGQGLLFGRRKLEIDPLVFHNEAEREIVGFYHIGADLSGDNDKVHYGILSLILDESLCYCGFSCLPSKRGVTARLSVHFNTELPANSTIMLKAKVSEVKGRKCIINGTLSLVDTDTAVVSGVPFANAECILVEPKWFKYLNWVDMF</sequence>
<dbReference type="SUPFAM" id="SSF54637">
    <property type="entry name" value="Thioesterase/thiol ester dehydrase-isomerase"/>
    <property type="match status" value="1"/>
</dbReference>
<dbReference type="PANTHER" id="PTHR47260:SF4">
    <property type="entry name" value="MIOREX COMPLEX COMPONENT 3"/>
    <property type="match status" value="1"/>
</dbReference>
<dbReference type="Gene3D" id="3.10.129.10">
    <property type="entry name" value="Hotdog Thioesterase"/>
    <property type="match status" value="1"/>
</dbReference>
<organism evidence="1 2">
    <name type="scientific">Tetrapisispora phaffii (strain ATCC 24235 / CBS 4417 / NBRC 1672 / NRRL Y-8282 / UCD 70-5)</name>
    <name type="common">Yeast</name>
    <name type="synonym">Fabospora phaffii</name>
    <dbReference type="NCBI Taxonomy" id="1071381"/>
    <lineage>
        <taxon>Eukaryota</taxon>
        <taxon>Fungi</taxon>
        <taxon>Dikarya</taxon>
        <taxon>Ascomycota</taxon>
        <taxon>Saccharomycotina</taxon>
        <taxon>Saccharomycetes</taxon>
        <taxon>Saccharomycetales</taxon>
        <taxon>Saccharomycetaceae</taxon>
        <taxon>Tetrapisispora</taxon>
    </lineage>
</organism>